<dbReference type="AlphaFoldDB" id="A0A0P0VIL8"/>
<gene>
    <name evidence="1" type="ordered locus">Os02g0454601</name>
    <name evidence="1" type="ORF">OSNPB_020454601</name>
</gene>
<reference evidence="1 2" key="2">
    <citation type="journal article" date="2013" name="Plant Cell Physiol.">
        <title>Rice Annotation Project Database (RAP-DB): an integrative and interactive database for rice genomics.</title>
        <authorList>
            <person name="Sakai H."/>
            <person name="Lee S.S."/>
            <person name="Tanaka T."/>
            <person name="Numa H."/>
            <person name="Kim J."/>
            <person name="Kawahara Y."/>
            <person name="Wakimoto H."/>
            <person name="Yang C.C."/>
            <person name="Iwamoto M."/>
            <person name="Abe T."/>
            <person name="Yamada Y."/>
            <person name="Muto A."/>
            <person name="Inokuchi H."/>
            <person name="Ikemura T."/>
            <person name="Matsumoto T."/>
            <person name="Sasaki T."/>
            <person name="Itoh T."/>
        </authorList>
    </citation>
    <scope>NUCLEOTIDE SEQUENCE [LARGE SCALE GENOMIC DNA]</scope>
    <source>
        <strain evidence="2">cv. Nipponbare</strain>
    </source>
</reference>
<accession>A0A0P0VIL8</accession>
<keyword evidence="2" id="KW-1185">Reference proteome</keyword>
<dbReference type="SMR" id="A0A0P0VIL8"/>
<evidence type="ECO:0000313" key="1">
    <source>
        <dbReference type="EMBL" id="BAS78518.1"/>
    </source>
</evidence>
<reference evidence="1 2" key="3">
    <citation type="journal article" date="2013" name="Rice">
        <title>Improvement of the Oryza sativa Nipponbare reference genome using next generation sequence and optical map data.</title>
        <authorList>
            <person name="Kawahara Y."/>
            <person name="de la Bastide M."/>
            <person name="Hamilton J.P."/>
            <person name="Kanamori H."/>
            <person name="McCombie W.R."/>
            <person name="Ouyang S."/>
            <person name="Schwartz D.C."/>
            <person name="Tanaka T."/>
            <person name="Wu J."/>
            <person name="Zhou S."/>
            <person name="Childs K.L."/>
            <person name="Davidson R.M."/>
            <person name="Lin H."/>
            <person name="Quesada-Ocampo L."/>
            <person name="Vaillancourt B."/>
            <person name="Sakai H."/>
            <person name="Lee S.S."/>
            <person name="Kim J."/>
            <person name="Numa H."/>
            <person name="Itoh T."/>
            <person name="Buell C.R."/>
            <person name="Matsumoto T."/>
        </authorList>
    </citation>
    <scope>NUCLEOTIDE SEQUENCE [LARGE SCALE GENOMIC DNA]</scope>
    <source>
        <strain evidence="2">cv. Nipponbare</strain>
    </source>
</reference>
<evidence type="ECO:0000313" key="2">
    <source>
        <dbReference type="Proteomes" id="UP000059680"/>
    </source>
</evidence>
<dbReference type="EMBL" id="AP014958">
    <property type="protein sequence ID" value="BAS78518.1"/>
    <property type="molecule type" value="Genomic_DNA"/>
</dbReference>
<organism evidence="1 2">
    <name type="scientific">Oryza sativa subsp. japonica</name>
    <name type="common">Rice</name>
    <dbReference type="NCBI Taxonomy" id="39947"/>
    <lineage>
        <taxon>Eukaryota</taxon>
        <taxon>Viridiplantae</taxon>
        <taxon>Streptophyta</taxon>
        <taxon>Embryophyta</taxon>
        <taxon>Tracheophyta</taxon>
        <taxon>Spermatophyta</taxon>
        <taxon>Magnoliopsida</taxon>
        <taxon>Liliopsida</taxon>
        <taxon>Poales</taxon>
        <taxon>Poaceae</taxon>
        <taxon>BOP clade</taxon>
        <taxon>Oryzoideae</taxon>
        <taxon>Oryzeae</taxon>
        <taxon>Oryzinae</taxon>
        <taxon>Oryza</taxon>
        <taxon>Oryza sativa</taxon>
    </lineage>
</organism>
<sequence length="71" mass="8019">MMAPTPIHGTLYPGRRKVSPFNRALLLSNSLRHHHRPSHLEPLRQAVSTRMNATMETLDERSGPATPRRAP</sequence>
<dbReference type="PaxDb" id="39947-A0A0P0VIL8"/>
<dbReference type="InParanoid" id="A0A0P0VIL8"/>
<name>A0A0P0VIL8_ORYSJ</name>
<reference evidence="2" key="1">
    <citation type="journal article" date="2005" name="Nature">
        <title>The map-based sequence of the rice genome.</title>
        <authorList>
            <consortium name="International rice genome sequencing project (IRGSP)"/>
            <person name="Matsumoto T."/>
            <person name="Wu J."/>
            <person name="Kanamori H."/>
            <person name="Katayose Y."/>
            <person name="Fujisawa M."/>
            <person name="Namiki N."/>
            <person name="Mizuno H."/>
            <person name="Yamamoto K."/>
            <person name="Antonio B.A."/>
            <person name="Baba T."/>
            <person name="Sakata K."/>
            <person name="Nagamura Y."/>
            <person name="Aoki H."/>
            <person name="Arikawa K."/>
            <person name="Arita K."/>
            <person name="Bito T."/>
            <person name="Chiden Y."/>
            <person name="Fujitsuka N."/>
            <person name="Fukunaka R."/>
            <person name="Hamada M."/>
            <person name="Harada C."/>
            <person name="Hayashi A."/>
            <person name="Hijishita S."/>
            <person name="Honda M."/>
            <person name="Hosokawa S."/>
            <person name="Ichikawa Y."/>
            <person name="Idonuma A."/>
            <person name="Iijima M."/>
            <person name="Ikeda M."/>
            <person name="Ikeno M."/>
            <person name="Ito K."/>
            <person name="Ito S."/>
            <person name="Ito T."/>
            <person name="Ito Y."/>
            <person name="Ito Y."/>
            <person name="Iwabuchi A."/>
            <person name="Kamiya K."/>
            <person name="Karasawa W."/>
            <person name="Kurita K."/>
            <person name="Katagiri S."/>
            <person name="Kikuta A."/>
            <person name="Kobayashi H."/>
            <person name="Kobayashi N."/>
            <person name="Machita K."/>
            <person name="Maehara T."/>
            <person name="Masukawa M."/>
            <person name="Mizubayashi T."/>
            <person name="Mukai Y."/>
            <person name="Nagasaki H."/>
            <person name="Nagata Y."/>
            <person name="Naito S."/>
            <person name="Nakashima M."/>
            <person name="Nakama Y."/>
            <person name="Nakamichi Y."/>
            <person name="Nakamura M."/>
            <person name="Meguro A."/>
            <person name="Negishi M."/>
            <person name="Ohta I."/>
            <person name="Ohta T."/>
            <person name="Okamoto M."/>
            <person name="Ono N."/>
            <person name="Saji S."/>
            <person name="Sakaguchi M."/>
            <person name="Sakai K."/>
            <person name="Shibata M."/>
            <person name="Shimokawa T."/>
            <person name="Song J."/>
            <person name="Takazaki Y."/>
            <person name="Terasawa K."/>
            <person name="Tsugane M."/>
            <person name="Tsuji K."/>
            <person name="Ueda S."/>
            <person name="Waki K."/>
            <person name="Yamagata H."/>
            <person name="Yamamoto M."/>
            <person name="Yamamoto S."/>
            <person name="Yamane H."/>
            <person name="Yoshiki S."/>
            <person name="Yoshihara R."/>
            <person name="Yukawa K."/>
            <person name="Zhong H."/>
            <person name="Yano M."/>
            <person name="Yuan Q."/>
            <person name="Ouyang S."/>
            <person name="Liu J."/>
            <person name="Jones K.M."/>
            <person name="Gansberger K."/>
            <person name="Moffat K."/>
            <person name="Hill J."/>
            <person name="Bera J."/>
            <person name="Fadrosh D."/>
            <person name="Jin S."/>
            <person name="Johri S."/>
            <person name="Kim M."/>
            <person name="Overton L."/>
            <person name="Reardon M."/>
            <person name="Tsitrin T."/>
            <person name="Vuong H."/>
            <person name="Weaver B."/>
            <person name="Ciecko A."/>
            <person name="Tallon L."/>
            <person name="Jackson J."/>
            <person name="Pai G."/>
            <person name="Aken S.V."/>
            <person name="Utterback T."/>
            <person name="Reidmuller S."/>
            <person name="Feldblyum T."/>
            <person name="Hsiao J."/>
            <person name="Zismann V."/>
            <person name="Iobst S."/>
            <person name="de Vazeille A.R."/>
            <person name="Buell C.R."/>
            <person name="Ying K."/>
            <person name="Li Y."/>
            <person name="Lu T."/>
            <person name="Huang Y."/>
            <person name="Zhao Q."/>
            <person name="Feng Q."/>
            <person name="Zhang L."/>
            <person name="Zhu J."/>
            <person name="Weng Q."/>
            <person name="Mu J."/>
            <person name="Lu Y."/>
            <person name="Fan D."/>
            <person name="Liu Y."/>
            <person name="Guan J."/>
            <person name="Zhang Y."/>
            <person name="Yu S."/>
            <person name="Liu X."/>
            <person name="Zhang Y."/>
            <person name="Hong G."/>
            <person name="Han B."/>
            <person name="Choisne N."/>
            <person name="Demange N."/>
            <person name="Orjeda G."/>
            <person name="Samain S."/>
            <person name="Cattolico L."/>
            <person name="Pelletier E."/>
            <person name="Couloux A."/>
            <person name="Segurens B."/>
            <person name="Wincker P."/>
            <person name="D'Hont A."/>
            <person name="Scarpelli C."/>
            <person name="Weissenbach J."/>
            <person name="Salanoubat M."/>
            <person name="Quetier F."/>
            <person name="Yu Y."/>
            <person name="Kim H.R."/>
            <person name="Rambo T."/>
            <person name="Currie J."/>
            <person name="Collura K."/>
            <person name="Luo M."/>
            <person name="Yang T."/>
            <person name="Ammiraju J.S.S."/>
            <person name="Engler F."/>
            <person name="Soderlund C."/>
            <person name="Wing R.A."/>
            <person name="Palmer L.E."/>
            <person name="de la Bastide M."/>
            <person name="Spiegel L."/>
            <person name="Nascimento L."/>
            <person name="Zutavern T."/>
            <person name="O'Shaughnessy A."/>
            <person name="Dike S."/>
            <person name="Dedhia N."/>
            <person name="Preston R."/>
            <person name="Balija V."/>
            <person name="McCombie W.R."/>
            <person name="Chow T."/>
            <person name="Chen H."/>
            <person name="Chung M."/>
            <person name="Chen C."/>
            <person name="Shaw J."/>
            <person name="Wu H."/>
            <person name="Hsiao K."/>
            <person name="Chao Y."/>
            <person name="Chu M."/>
            <person name="Cheng C."/>
            <person name="Hour A."/>
            <person name="Lee P."/>
            <person name="Lin S."/>
            <person name="Lin Y."/>
            <person name="Liou J."/>
            <person name="Liu S."/>
            <person name="Hsing Y."/>
            <person name="Raghuvanshi S."/>
            <person name="Mohanty A."/>
            <person name="Bharti A.K."/>
            <person name="Gaur A."/>
            <person name="Gupta V."/>
            <person name="Kumar D."/>
            <person name="Ravi V."/>
            <person name="Vij S."/>
            <person name="Kapur A."/>
            <person name="Khurana P."/>
            <person name="Khurana P."/>
            <person name="Khurana J.P."/>
            <person name="Tyagi A.K."/>
            <person name="Gaikwad K."/>
            <person name="Singh A."/>
            <person name="Dalal V."/>
            <person name="Srivastava S."/>
            <person name="Dixit A."/>
            <person name="Pal A.K."/>
            <person name="Ghazi I.A."/>
            <person name="Yadav M."/>
            <person name="Pandit A."/>
            <person name="Bhargava A."/>
            <person name="Sureshbabu K."/>
            <person name="Batra K."/>
            <person name="Sharma T.R."/>
            <person name="Mohapatra T."/>
            <person name="Singh N.K."/>
            <person name="Messing J."/>
            <person name="Nelson A.B."/>
            <person name="Fuks G."/>
            <person name="Kavchok S."/>
            <person name="Keizer G."/>
            <person name="Linton E."/>
            <person name="Llaca V."/>
            <person name="Song R."/>
            <person name="Tanyolac B."/>
            <person name="Young S."/>
            <person name="Ho-Il K."/>
            <person name="Hahn J.H."/>
            <person name="Sangsakoo G."/>
            <person name="Vanavichit A."/>
            <person name="de Mattos Luiz.A.T."/>
            <person name="Zimmer P.D."/>
            <person name="Malone G."/>
            <person name="Dellagostin O."/>
            <person name="de Oliveira A.C."/>
            <person name="Bevan M."/>
            <person name="Bancroft I."/>
            <person name="Minx P."/>
            <person name="Cordum H."/>
            <person name="Wilson R."/>
            <person name="Cheng Z."/>
            <person name="Jin W."/>
            <person name="Jiang J."/>
            <person name="Leong S.A."/>
            <person name="Iwama H."/>
            <person name="Gojobori T."/>
            <person name="Itoh T."/>
            <person name="Niimura Y."/>
            <person name="Fujii Y."/>
            <person name="Habara T."/>
            <person name="Sakai H."/>
            <person name="Sato Y."/>
            <person name="Wilson G."/>
            <person name="Kumar K."/>
            <person name="McCouch S."/>
            <person name="Juretic N."/>
            <person name="Hoen D."/>
            <person name="Wright S."/>
            <person name="Bruskiewich R."/>
            <person name="Bureau T."/>
            <person name="Miyao A."/>
            <person name="Hirochika H."/>
            <person name="Nishikawa T."/>
            <person name="Kadowaki K."/>
            <person name="Sugiura M."/>
            <person name="Burr B."/>
            <person name="Sasaki T."/>
        </authorList>
    </citation>
    <scope>NUCLEOTIDE SEQUENCE [LARGE SCALE GENOMIC DNA]</scope>
    <source>
        <strain evidence="2">cv. Nipponbare</strain>
    </source>
</reference>
<dbReference type="Proteomes" id="UP000059680">
    <property type="component" value="Chromosome 2"/>
</dbReference>
<proteinExistence type="predicted"/>
<protein>
    <submittedName>
        <fullName evidence="1">Os02g0454601 protein</fullName>
    </submittedName>
</protein>